<gene>
    <name evidence="2" type="ORF">F0P93_11450</name>
</gene>
<dbReference type="Proteomes" id="UP000326344">
    <property type="component" value="Unassembled WGS sequence"/>
</dbReference>
<dbReference type="Gene3D" id="3.40.50.720">
    <property type="entry name" value="NAD(P)-binding Rossmann-like Domain"/>
    <property type="match status" value="1"/>
</dbReference>
<dbReference type="InterPro" id="IPR052718">
    <property type="entry name" value="NmrA-type_oxidoreductase"/>
</dbReference>
<feature type="domain" description="NmrA-like" evidence="1">
    <location>
        <begin position="2"/>
        <end position="250"/>
    </location>
</feature>
<dbReference type="InterPro" id="IPR036291">
    <property type="entry name" value="NAD(P)-bd_dom_sf"/>
</dbReference>
<evidence type="ECO:0000313" key="2">
    <source>
        <dbReference type="EMBL" id="KAA9355185.1"/>
    </source>
</evidence>
<dbReference type="PANTHER" id="PTHR47129">
    <property type="entry name" value="QUINONE OXIDOREDUCTASE 2"/>
    <property type="match status" value="1"/>
</dbReference>
<comment type="caution">
    <text evidence="2">The sequence shown here is derived from an EMBL/GenBank/DDBJ whole genome shotgun (WGS) entry which is preliminary data.</text>
</comment>
<reference evidence="2 3" key="1">
    <citation type="submission" date="2019-09" db="EMBL/GenBank/DDBJ databases">
        <title>Genome Sequence of Larkinella sp MA1.</title>
        <authorList>
            <person name="Srinivasan S."/>
        </authorList>
    </citation>
    <scope>NUCLEOTIDE SEQUENCE [LARGE SCALE GENOMIC DNA]</scope>
    <source>
        <strain evidence="2 3">MA1</strain>
    </source>
</reference>
<dbReference type="SUPFAM" id="SSF51735">
    <property type="entry name" value="NAD(P)-binding Rossmann-fold domains"/>
    <property type="match status" value="1"/>
</dbReference>
<dbReference type="CDD" id="cd05269">
    <property type="entry name" value="TMR_SDR_a"/>
    <property type="match status" value="1"/>
</dbReference>
<proteinExistence type="predicted"/>
<organism evidence="2 3">
    <name type="scientific">Larkinella humicola</name>
    <dbReference type="NCBI Taxonomy" id="2607654"/>
    <lineage>
        <taxon>Bacteria</taxon>
        <taxon>Pseudomonadati</taxon>
        <taxon>Bacteroidota</taxon>
        <taxon>Cytophagia</taxon>
        <taxon>Cytophagales</taxon>
        <taxon>Spirosomataceae</taxon>
        <taxon>Larkinella</taxon>
    </lineage>
</organism>
<evidence type="ECO:0000259" key="1">
    <source>
        <dbReference type="Pfam" id="PF05368"/>
    </source>
</evidence>
<name>A0A5N1JII4_9BACT</name>
<accession>A0A5N1JII4</accession>
<dbReference type="AlphaFoldDB" id="A0A5N1JII4"/>
<dbReference type="Pfam" id="PF05368">
    <property type="entry name" value="NmrA"/>
    <property type="match status" value="1"/>
</dbReference>
<dbReference type="PANTHER" id="PTHR47129:SF1">
    <property type="entry name" value="NMRA-LIKE DOMAIN-CONTAINING PROTEIN"/>
    <property type="match status" value="1"/>
</dbReference>
<sequence length="290" mass="31395">MILITGATGQLGTAVIDQLLQKIPASQITAFVRDETKAAPLLKQGVTLRVGTYDDPDALDSAMQGIVTVLLIAGTDEENRVRQHQNVVDAARKAGVQRIAYTSRALKNPATLVNRLMAGHFQTEEYIKASGIPYTLFQNILYLDAIPQFVGGDAVFERGINVPADQGRVAFALRSEMGEAIANALVNNDESNRTYRLTGCESCSFYDVAAALTDLSVKSVTYTPAEPATFEAQLIGRGLPEVVARRITGFITDIANGQEDIISPDLEKLLGRKPTGLKDGLRVLYKLKQA</sequence>
<keyword evidence="3" id="KW-1185">Reference proteome</keyword>
<evidence type="ECO:0000313" key="3">
    <source>
        <dbReference type="Proteomes" id="UP000326344"/>
    </source>
</evidence>
<dbReference type="EMBL" id="VTWS01000002">
    <property type="protein sequence ID" value="KAA9355185.1"/>
    <property type="molecule type" value="Genomic_DNA"/>
</dbReference>
<dbReference type="RefSeq" id="WP_150876466.1">
    <property type="nucleotide sequence ID" value="NZ_VTWS01000002.1"/>
</dbReference>
<dbReference type="Gene3D" id="3.90.25.10">
    <property type="entry name" value="UDP-galactose 4-epimerase, domain 1"/>
    <property type="match status" value="1"/>
</dbReference>
<protein>
    <submittedName>
        <fullName evidence="2">SDR family oxidoreductase</fullName>
    </submittedName>
</protein>
<dbReference type="InterPro" id="IPR008030">
    <property type="entry name" value="NmrA-like"/>
</dbReference>